<comment type="caution">
    <text evidence="4">The sequence shown here is derived from an EMBL/GenBank/DDBJ whole genome shotgun (WGS) entry which is preliminary data.</text>
</comment>
<dbReference type="Pfam" id="PF23647">
    <property type="entry name" value="TRAPPC13_M"/>
    <property type="match status" value="1"/>
</dbReference>
<sequence length="660" mass="71670">MSSFNTAHLLSLKVMRVSPFFSTSPSFSAHSSASILSLQGKAPLIGHPKTLRDLTSATEFLTLPSSFGAIQLGETFSSCLSVNNEVNIDIEAVTVRVEIQTMNTKTLVAELGGPDFKLTPGQSLEHVVQHEVKELGQHVLACAVSYRMPSHTRPSAVPAAPGADPNLQTLRKFYKFAVTNPLSVKTKVHVPKSPTASLLEAEREKVFLEVHVQNLTQEPLWFEKIRFECAESWKAIDTAGTEPSKSYDEELFTDDMSLMQPQDVRQYIYTLVPAVLSTFPLVHPPGTVIALGRLDISWRSQFGELGRLLTSMLSRRIPLPAPQQARAPPPITTQQLQQPHQPASAVPSYLYRSSPATPSSPARALSPQLPSRPTSPSIPSRPGSPFNKGRATPRAQSPSNTSVGLPPVPQIPPIPDLLPYTAQPPNLDIGLVLLDMRRDDIRVEHAFTATFRLSIGGPAPRTHTGKRRIVQVAVQHVQTRRAVLVPGPDGTLTSVSRVDAFGFPAPSPTMMSRIAEAMEASPRPLYASPKHMSGGMQLPSPYDDRPGIEGTAASASCHFLGSSTQVLPPIQLSLPEGSASDAQTEDTDGPEPKGAGSWEFTLAYMPTQTGFARVGGVRIILTKDELIDEEVELNEHLSQGSFQPRLLKEIECVAEVWVNP</sequence>
<dbReference type="GeneID" id="19200712"/>
<dbReference type="InterPro" id="IPR055427">
    <property type="entry name" value="TRAPPC13_N"/>
</dbReference>
<protein>
    <submittedName>
        <fullName evidence="4">DUF974-domain-containing protein</fullName>
    </submittedName>
</protein>
<dbReference type="OrthoDB" id="10250284at2759"/>
<reference evidence="5" key="1">
    <citation type="journal article" date="2012" name="Science">
        <title>The Paleozoic origin of enzymatic lignin decomposition reconstructed from 31 fungal genomes.</title>
        <authorList>
            <person name="Floudas D."/>
            <person name="Binder M."/>
            <person name="Riley R."/>
            <person name="Barry K."/>
            <person name="Blanchette R.A."/>
            <person name="Henrissat B."/>
            <person name="Martinez A.T."/>
            <person name="Otillar R."/>
            <person name="Spatafora J.W."/>
            <person name="Yadav J.S."/>
            <person name="Aerts A."/>
            <person name="Benoit I."/>
            <person name="Boyd A."/>
            <person name="Carlson A."/>
            <person name="Copeland A."/>
            <person name="Coutinho P.M."/>
            <person name="de Vries R.P."/>
            <person name="Ferreira P."/>
            <person name="Findley K."/>
            <person name="Foster B."/>
            <person name="Gaskell J."/>
            <person name="Glotzer D."/>
            <person name="Gorecki P."/>
            <person name="Heitman J."/>
            <person name="Hesse C."/>
            <person name="Hori C."/>
            <person name="Igarashi K."/>
            <person name="Jurgens J.A."/>
            <person name="Kallen N."/>
            <person name="Kersten P."/>
            <person name="Kohler A."/>
            <person name="Kuees U."/>
            <person name="Kumar T.K.A."/>
            <person name="Kuo A."/>
            <person name="LaButti K."/>
            <person name="Larrondo L.F."/>
            <person name="Lindquist E."/>
            <person name="Ling A."/>
            <person name="Lombard V."/>
            <person name="Lucas S."/>
            <person name="Lundell T."/>
            <person name="Martin R."/>
            <person name="McLaughlin D.J."/>
            <person name="Morgenstern I."/>
            <person name="Morin E."/>
            <person name="Murat C."/>
            <person name="Nagy L.G."/>
            <person name="Nolan M."/>
            <person name="Ohm R.A."/>
            <person name="Patyshakuliyeva A."/>
            <person name="Rokas A."/>
            <person name="Ruiz-Duenas F.J."/>
            <person name="Sabat G."/>
            <person name="Salamov A."/>
            <person name="Samejima M."/>
            <person name="Schmutz J."/>
            <person name="Slot J.C."/>
            <person name="St John F."/>
            <person name="Stenlid J."/>
            <person name="Sun H."/>
            <person name="Sun S."/>
            <person name="Syed K."/>
            <person name="Tsang A."/>
            <person name="Wiebenga A."/>
            <person name="Young D."/>
            <person name="Pisabarro A."/>
            <person name="Eastwood D.C."/>
            <person name="Martin F."/>
            <person name="Cullen D."/>
            <person name="Grigoriev I.V."/>
            <person name="Hibbett D.S."/>
        </authorList>
    </citation>
    <scope>NUCLEOTIDE SEQUENCE [LARGE SCALE GENOMIC DNA]</scope>
    <source>
        <strain evidence="5">RWD-64-598 SS2</strain>
    </source>
</reference>
<evidence type="ECO:0000313" key="4">
    <source>
        <dbReference type="EMBL" id="EIW85362.1"/>
    </source>
</evidence>
<evidence type="ECO:0000259" key="2">
    <source>
        <dbReference type="Pfam" id="PF06159"/>
    </source>
</evidence>
<dbReference type="OMA" id="AWEPFYS"/>
<dbReference type="PANTHER" id="PTHR13134">
    <property type="entry name" value="TRAFFICKING PROTEIN PARTICLE COMPLEX SUBUNIT 13"/>
    <property type="match status" value="1"/>
</dbReference>
<dbReference type="PANTHER" id="PTHR13134:SF3">
    <property type="entry name" value="TRAFFICKING PROTEIN PARTICLE COMPLEX SUBUNIT 13"/>
    <property type="match status" value="1"/>
</dbReference>
<feature type="compositionally biased region" description="Low complexity" evidence="1">
    <location>
        <begin position="353"/>
        <end position="385"/>
    </location>
</feature>
<keyword evidence="5" id="KW-1185">Reference proteome</keyword>
<gene>
    <name evidence="4" type="ORF">CONPUDRAFT_135127</name>
</gene>
<proteinExistence type="predicted"/>
<feature type="domain" description="Trafficking protein particle complex subunit 13 middle" evidence="3">
    <location>
        <begin position="182"/>
        <end position="318"/>
    </location>
</feature>
<feature type="compositionally biased region" description="Polar residues" evidence="1">
    <location>
        <begin position="394"/>
        <end position="403"/>
    </location>
</feature>
<dbReference type="Proteomes" id="UP000053558">
    <property type="component" value="Unassembled WGS sequence"/>
</dbReference>
<organism evidence="4 5">
    <name type="scientific">Coniophora puteana (strain RWD-64-598)</name>
    <name type="common">Brown rot fungus</name>
    <dbReference type="NCBI Taxonomy" id="741705"/>
    <lineage>
        <taxon>Eukaryota</taxon>
        <taxon>Fungi</taxon>
        <taxon>Dikarya</taxon>
        <taxon>Basidiomycota</taxon>
        <taxon>Agaricomycotina</taxon>
        <taxon>Agaricomycetes</taxon>
        <taxon>Agaricomycetidae</taxon>
        <taxon>Boletales</taxon>
        <taxon>Coniophorineae</taxon>
        <taxon>Coniophoraceae</taxon>
        <taxon>Coniophora</taxon>
    </lineage>
</organism>
<evidence type="ECO:0000313" key="5">
    <source>
        <dbReference type="Proteomes" id="UP000053558"/>
    </source>
</evidence>
<feature type="compositionally biased region" description="Low complexity" evidence="1">
    <location>
        <begin position="321"/>
        <end position="342"/>
    </location>
</feature>
<dbReference type="Pfam" id="PF06159">
    <property type="entry name" value="TRAPPC13_N"/>
    <property type="match status" value="1"/>
</dbReference>
<feature type="region of interest" description="Disordered" evidence="1">
    <location>
        <begin position="572"/>
        <end position="594"/>
    </location>
</feature>
<dbReference type="EMBL" id="JH711574">
    <property type="protein sequence ID" value="EIW85362.1"/>
    <property type="molecule type" value="Genomic_DNA"/>
</dbReference>
<dbReference type="KEGG" id="cput:CONPUDRAFT_135127"/>
<dbReference type="InterPro" id="IPR010378">
    <property type="entry name" value="TRAPPC13"/>
</dbReference>
<accession>A0A5M3N1T9</accession>
<feature type="domain" description="Trafficking protein particle complex subunit 13 N-terminal" evidence="2">
    <location>
        <begin position="8"/>
        <end position="178"/>
    </location>
</feature>
<dbReference type="AlphaFoldDB" id="A0A5M3N1T9"/>
<dbReference type="GO" id="GO:1990072">
    <property type="term" value="C:TRAPPIII protein complex"/>
    <property type="evidence" value="ECO:0007669"/>
    <property type="project" value="TreeGrafter"/>
</dbReference>
<name>A0A5M3N1T9_CONPW</name>
<evidence type="ECO:0000259" key="3">
    <source>
        <dbReference type="Pfam" id="PF23647"/>
    </source>
</evidence>
<evidence type="ECO:0000256" key="1">
    <source>
        <dbReference type="SAM" id="MobiDB-lite"/>
    </source>
</evidence>
<dbReference type="RefSeq" id="XP_007764867.1">
    <property type="nucleotide sequence ID" value="XM_007766677.1"/>
</dbReference>
<feature type="region of interest" description="Disordered" evidence="1">
    <location>
        <begin position="321"/>
        <end position="410"/>
    </location>
</feature>
<dbReference type="InterPro" id="IPR055429">
    <property type="entry name" value="TRAPPC13_M"/>
</dbReference>